<dbReference type="RefSeq" id="WP_284369888.1">
    <property type="nucleotide sequence ID" value="NZ_BSNL01000001.1"/>
</dbReference>
<dbReference type="Gene3D" id="2.60.120.10">
    <property type="entry name" value="Jelly Rolls"/>
    <property type="match status" value="2"/>
</dbReference>
<dbReference type="InterPro" id="IPR011051">
    <property type="entry name" value="RmlC_Cupin_sf"/>
</dbReference>
<organism evidence="1 2">
    <name type="scientific">Sulfitobacter pacificus</name>
    <dbReference type="NCBI Taxonomy" id="1499314"/>
    <lineage>
        <taxon>Bacteria</taxon>
        <taxon>Pseudomonadati</taxon>
        <taxon>Pseudomonadota</taxon>
        <taxon>Alphaproteobacteria</taxon>
        <taxon>Rhodobacterales</taxon>
        <taxon>Roseobacteraceae</taxon>
        <taxon>Sulfitobacter</taxon>
    </lineage>
</organism>
<proteinExistence type="predicted"/>
<dbReference type="CDD" id="cd06980">
    <property type="entry name" value="cupin_bxe_c0505"/>
    <property type="match status" value="1"/>
</dbReference>
<name>A0ABQ5VEJ7_9RHOB</name>
<dbReference type="EMBL" id="BSNL01000001">
    <property type="protein sequence ID" value="GLQ25510.1"/>
    <property type="molecule type" value="Genomic_DNA"/>
</dbReference>
<protein>
    <recommendedName>
        <fullName evidence="3">Cupin</fullName>
    </recommendedName>
</protein>
<reference evidence="1" key="2">
    <citation type="submission" date="2023-01" db="EMBL/GenBank/DDBJ databases">
        <title>Draft genome sequence of Sulfitobacter pacificus strain NBRC 109915.</title>
        <authorList>
            <person name="Sun Q."/>
            <person name="Mori K."/>
        </authorList>
    </citation>
    <scope>NUCLEOTIDE SEQUENCE</scope>
    <source>
        <strain evidence="1">NBRC 109915</strain>
    </source>
</reference>
<reference evidence="1" key="1">
    <citation type="journal article" date="2014" name="Int. J. Syst. Evol. Microbiol.">
        <title>Complete genome of a new Firmicutes species belonging to the dominant human colonic microbiota ('Ruminococcus bicirculans') reveals two chromosomes and a selective capacity to utilize plant glucans.</title>
        <authorList>
            <consortium name="NISC Comparative Sequencing Program"/>
            <person name="Wegmann U."/>
            <person name="Louis P."/>
            <person name="Goesmann A."/>
            <person name="Henrissat B."/>
            <person name="Duncan S.H."/>
            <person name="Flint H.J."/>
        </authorList>
    </citation>
    <scope>NUCLEOTIDE SEQUENCE</scope>
    <source>
        <strain evidence="1">NBRC 109915</strain>
    </source>
</reference>
<keyword evidence="2" id="KW-1185">Reference proteome</keyword>
<accession>A0ABQ5VEJ7</accession>
<evidence type="ECO:0000313" key="1">
    <source>
        <dbReference type="EMBL" id="GLQ25510.1"/>
    </source>
</evidence>
<dbReference type="Proteomes" id="UP001161388">
    <property type="component" value="Unassembled WGS sequence"/>
</dbReference>
<evidence type="ECO:0000313" key="2">
    <source>
        <dbReference type="Proteomes" id="UP001161388"/>
    </source>
</evidence>
<dbReference type="InterPro" id="IPR014710">
    <property type="entry name" value="RmlC-like_jellyroll"/>
</dbReference>
<dbReference type="SUPFAM" id="SSF54593">
    <property type="entry name" value="Glyoxalase/Bleomycin resistance protein/Dihydroxybiphenyl dioxygenase"/>
    <property type="match status" value="1"/>
</dbReference>
<sequence length="370" mass="40351">MTISTATIQTAELVLPVTDLKTEMPFFLNTLGFRLDQIFPADDPSVAVISGHGLRLRLERDAGVAPGLLRLYADDPAALTDKGASLTSPNGNRIEIHDANPPLVIPETRHSFMVRRLADSDSWVIGRAGMRYRDLITDRLGGSIIASHIRIPDGGPVPDMVHYHTVGFQLIFCYRGWVRLVYEDQGDPFILNAGDCVIQPPQIRHRVLEASDNVEVLELGVPAEHVTTIDHEMELPNGTINPDRDWDGSKFVHHKEAEATWAPWRIPGWDARDTGIGAGTAGVAGVCVARPDGSGAAPWCSHDTDILFTFVKEGNLTLEVDAEDAEPQALVAGDAFVLPPFLKTRYVNASADCELIEATLPSSFNTQVHG</sequence>
<gene>
    <name evidence="1" type="ORF">GCM10007927_03130</name>
</gene>
<dbReference type="SUPFAM" id="SSF51182">
    <property type="entry name" value="RmlC-like cupins"/>
    <property type="match status" value="1"/>
</dbReference>
<comment type="caution">
    <text evidence="1">The sequence shown here is derived from an EMBL/GenBank/DDBJ whole genome shotgun (WGS) entry which is preliminary data.</text>
</comment>
<evidence type="ECO:0008006" key="3">
    <source>
        <dbReference type="Google" id="ProtNLM"/>
    </source>
</evidence>
<dbReference type="InterPro" id="IPR029068">
    <property type="entry name" value="Glyas_Bleomycin-R_OHBP_Dase"/>
</dbReference>